<comment type="cofactor">
    <cofactor evidence="1 9">
        <name>pyridoxal 5'-phosphate</name>
        <dbReference type="ChEBI" id="CHEBI:597326"/>
    </cofactor>
</comment>
<evidence type="ECO:0000256" key="3">
    <source>
        <dbReference type="ARBA" id="ARBA00011738"/>
    </source>
</evidence>
<keyword evidence="12" id="KW-1185">Reference proteome</keyword>
<dbReference type="PANTHER" id="PTHR42885:SF2">
    <property type="entry name" value="HISTIDINOL-PHOSPHATE AMINOTRANSFERASE"/>
    <property type="match status" value="1"/>
</dbReference>
<organism evidence="11 12">
    <name type="scientific">Clostridium aestuarii</name>
    <dbReference type="NCBI Taxonomy" id="338193"/>
    <lineage>
        <taxon>Bacteria</taxon>
        <taxon>Bacillati</taxon>
        <taxon>Bacillota</taxon>
        <taxon>Clostridia</taxon>
        <taxon>Eubacteriales</taxon>
        <taxon>Clostridiaceae</taxon>
        <taxon>Clostridium</taxon>
    </lineage>
</organism>
<feature type="domain" description="Aminotransferase class I/classII large" evidence="10">
    <location>
        <begin position="26"/>
        <end position="341"/>
    </location>
</feature>
<dbReference type="RefSeq" id="WP_268039151.1">
    <property type="nucleotide sequence ID" value="NZ_JAPQER010000001.1"/>
</dbReference>
<dbReference type="InterPro" id="IPR015421">
    <property type="entry name" value="PyrdxlP-dep_Trfase_major"/>
</dbReference>
<accession>A0ABT4CV87</accession>
<dbReference type="PANTHER" id="PTHR42885">
    <property type="entry name" value="HISTIDINOL-PHOSPHATE AMINOTRANSFERASE-RELATED"/>
    <property type="match status" value="1"/>
</dbReference>
<evidence type="ECO:0000256" key="6">
    <source>
        <dbReference type="ARBA" id="ARBA00022679"/>
    </source>
</evidence>
<dbReference type="SUPFAM" id="SSF53383">
    <property type="entry name" value="PLP-dependent transferases"/>
    <property type="match status" value="1"/>
</dbReference>
<sequence>MKYIRDDLKDFTPYLVEKKKYDIRLDANESFLKYNNEILQKMCTALLKTDFNRYPDADASKVCNLYLDYLGIKDVSIIAGNGSDELIQIIANTFLNNNDKVMMLDPDFSMYGVYTKLAKGNIIKFPLDDNFNINVDTLINEINKNNVKILFLSTPNNPTGNITKQDDLLKIINNSNCIVVVDEAYVEFYGESIVNEINNYDNLIILRTLSKAVGLAAIRLGFLLTNNELYKQIYKAKPPFNVNSITQNLATVVLENKDIIQENINIILKEKEFLYSGLKKINDIKIYKSYSNFFLIECDNASYINNLLETNGIKVRYFGKGRLKNYLRINVGSREENISLLNVLSR</sequence>
<evidence type="ECO:0000256" key="2">
    <source>
        <dbReference type="ARBA" id="ARBA00007970"/>
    </source>
</evidence>
<evidence type="ECO:0000256" key="8">
    <source>
        <dbReference type="ARBA" id="ARBA00023102"/>
    </source>
</evidence>
<gene>
    <name evidence="9 11" type="primary">hisC</name>
    <name evidence="11" type="ORF">OW763_00745</name>
</gene>
<evidence type="ECO:0000256" key="7">
    <source>
        <dbReference type="ARBA" id="ARBA00022898"/>
    </source>
</evidence>
<dbReference type="InterPro" id="IPR004839">
    <property type="entry name" value="Aminotransferase_I/II_large"/>
</dbReference>
<keyword evidence="8 9" id="KW-0368">Histidine biosynthesis</keyword>
<reference evidence="11" key="1">
    <citation type="submission" date="2022-12" db="EMBL/GenBank/DDBJ databases">
        <authorList>
            <person name="Wang J."/>
        </authorList>
    </citation>
    <scope>NUCLEOTIDE SEQUENCE</scope>
    <source>
        <strain evidence="11">HY-45-18</strain>
    </source>
</reference>
<dbReference type="EMBL" id="JAPQER010000001">
    <property type="protein sequence ID" value="MCY6482881.1"/>
    <property type="molecule type" value="Genomic_DNA"/>
</dbReference>
<dbReference type="HAMAP" id="MF_01023">
    <property type="entry name" value="HisC_aminotrans_2"/>
    <property type="match status" value="1"/>
</dbReference>
<evidence type="ECO:0000256" key="4">
    <source>
        <dbReference type="ARBA" id="ARBA00022576"/>
    </source>
</evidence>
<proteinExistence type="inferred from homology"/>
<dbReference type="EC" id="2.6.1.9" evidence="9"/>
<keyword evidence="5 9" id="KW-0028">Amino-acid biosynthesis</keyword>
<keyword evidence="4 9" id="KW-0032">Aminotransferase</keyword>
<dbReference type="InterPro" id="IPR015424">
    <property type="entry name" value="PyrdxlP-dep_Trfase"/>
</dbReference>
<evidence type="ECO:0000259" key="10">
    <source>
        <dbReference type="Pfam" id="PF00155"/>
    </source>
</evidence>
<keyword evidence="7 9" id="KW-0663">Pyridoxal phosphate</keyword>
<dbReference type="NCBIfam" id="TIGR01141">
    <property type="entry name" value="hisC"/>
    <property type="match status" value="1"/>
</dbReference>
<dbReference type="CDD" id="cd00609">
    <property type="entry name" value="AAT_like"/>
    <property type="match status" value="1"/>
</dbReference>
<name>A0ABT4CV87_9CLOT</name>
<dbReference type="Pfam" id="PF00155">
    <property type="entry name" value="Aminotran_1_2"/>
    <property type="match status" value="1"/>
</dbReference>
<comment type="similarity">
    <text evidence="2 9">Belongs to the class-II pyridoxal-phosphate-dependent aminotransferase family. Histidinol-phosphate aminotransferase subfamily.</text>
</comment>
<evidence type="ECO:0000313" key="11">
    <source>
        <dbReference type="EMBL" id="MCY6482881.1"/>
    </source>
</evidence>
<comment type="caution">
    <text evidence="11">The sequence shown here is derived from an EMBL/GenBank/DDBJ whole genome shotgun (WGS) entry which is preliminary data.</text>
</comment>
<dbReference type="Gene3D" id="3.40.640.10">
    <property type="entry name" value="Type I PLP-dependent aspartate aminotransferase-like (Major domain)"/>
    <property type="match status" value="1"/>
</dbReference>
<dbReference type="InterPro" id="IPR005861">
    <property type="entry name" value="HisP_aminotrans"/>
</dbReference>
<evidence type="ECO:0000256" key="5">
    <source>
        <dbReference type="ARBA" id="ARBA00022605"/>
    </source>
</evidence>
<dbReference type="Gene3D" id="3.90.1150.10">
    <property type="entry name" value="Aspartate Aminotransferase, domain 1"/>
    <property type="match status" value="1"/>
</dbReference>
<comment type="pathway">
    <text evidence="9">Amino-acid biosynthesis; L-histidine biosynthesis; L-histidine from 5-phospho-alpha-D-ribose 1-diphosphate: step 7/9.</text>
</comment>
<evidence type="ECO:0000256" key="9">
    <source>
        <dbReference type="HAMAP-Rule" id="MF_01023"/>
    </source>
</evidence>
<keyword evidence="6 9" id="KW-0808">Transferase</keyword>
<dbReference type="InterPro" id="IPR001917">
    <property type="entry name" value="Aminotrans_II_pyridoxalP_BS"/>
</dbReference>
<dbReference type="InterPro" id="IPR015422">
    <property type="entry name" value="PyrdxlP-dep_Trfase_small"/>
</dbReference>
<dbReference type="PROSITE" id="PS00599">
    <property type="entry name" value="AA_TRANSFER_CLASS_2"/>
    <property type="match status" value="1"/>
</dbReference>
<evidence type="ECO:0000256" key="1">
    <source>
        <dbReference type="ARBA" id="ARBA00001933"/>
    </source>
</evidence>
<evidence type="ECO:0000313" key="12">
    <source>
        <dbReference type="Proteomes" id="UP001078443"/>
    </source>
</evidence>
<feature type="modified residue" description="N6-(pyridoxal phosphate)lysine" evidence="9">
    <location>
        <position position="211"/>
    </location>
</feature>
<dbReference type="Proteomes" id="UP001078443">
    <property type="component" value="Unassembled WGS sequence"/>
</dbReference>
<comment type="subunit">
    <text evidence="3 9">Homodimer.</text>
</comment>
<comment type="catalytic activity">
    <reaction evidence="9">
        <text>L-histidinol phosphate + 2-oxoglutarate = 3-(imidazol-4-yl)-2-oxopropyl phosphate + L-glutamate</text>
        <dbReference type="Rhea" id="RHEA:23744"/>
        <dbReference type="ChEBI" id="CHEBI:16810"/>
        <dbReference type="ChEBI" id="CHEBI:29985"/>
        <dbReference type="ChEBI" id="CHEBI:57766"/>
        <dbReference type="ChEBI" id="CHEBI:57980"/>
        <dbReference type="EC" id="2.6.1.9"/>
    </reaction>
</comment>
<protein>
    <recommendedName>
        <fullName evidence="9">Histidinol-phosphate aminotransferase</fullName>
        <ecNumber evidence="9">2.6.1.9</ecNumber>
    </recommendedName>
    <alternativeName>
        <fullName evidence="9">Imidazole acetol-phosphate transaminase</fullName>
    </alternativeName>
</protein>
<dbReference type="GO" id="GO:0004400">
    <property type="term" value="F:histidinol-phosphate transaminase activity"/>
    <property type="evidence" value="ECO:0007669"/>
    <property type="project" value="UniProtKB-EC"/>
</dbReference>